<name>A0A0N5C7U9_STREA</name>
<dbReference type="InterPro" id="IPR000719">
    <property type="entry name" value="Prot_kinase_dom"/>
</dbReference>
<dbReference type="InterPro" id="IPR011009">
    <property type="entry name" value="Kinase-like_dom_sf"/>
</dbReference>
<dbReference type="EC" id="2.7.11.1" evidence="1"/>
<dbReference type="WBParaSite" id="SPAL_0001401100.1">
    <property type="protein sequence ID" value="SPAL_0001401100.1"/>
    <property type="gene ID" value="SPAL_0001401100"/>
</dbReference>
<dbReference type="STRING" id="174720.A0A0N5C7U9"/>
<dbReference type="Proteomes" id="UP000046392">
    <property type="component" value="Unplaced"/>
</dbReference>
<dbReference type="InterPro" id="IPR050235">
    <property type="entry name" value="CK1_Ser-Thr_kinase"/>
</dbReference>
<accession>A0A0N5C7U9</accession>
<dbReference type="InterPro" id="IPR008271">
    <property type="entry name" value="Ser/Thr_kinase_AS"/>
</dbReference>
<evidence type="ECO:0000313" key="4">
    <source>
        <dbReference type="WBParaSite" id="SPAL_0001401100.1"/>
    </source>
</evidence>
<proteinExistence type="predicted"/>
<dbReference type="PROSITE" id="PS50011">
    <property type="entry name" value="PROTEIN_KINASE_DOM"/>
    <property type="match status" value="1"/>
</dbReference>
<evidence type="ECO:0000256" key="1">
    <source>
        <dbReference type="ARBA" id="ARBA00012513"/>
    </source>
</evidence>
<keyword evidence="3" id="KW-1185">Reference proteome</keyword>
<dbReference type="GO" id="GO:0005524">
    <property type="term" value="F:ATP binding"/>
    <property type="evidence" value="ECO:0007669"/>
    <property type="project" value="InterPro"/>
</dbReference>
<dbReference type="SMART" id="SM00220">
    <property type="entry name" value="S_TKc"/>
    <property type="match status" value="1"/>
</dbReference>
<dbReference type="PANTHER" id="PTHR11909">
    <property type="entry name" value="CASEIN KINASE-RELATED"/>
    <property type="match status" value="1"/>
</dbReference>
<feature type="domain" description="Protein kinase" evidence="2">
    <location>
        <begin position="15"/>
        <end position="297"/>
    </location>
</feature>
<dbReference type="Pfam" id="PF00069">
    <property type="entry name" value="Pkinase"/>
    <property type="match status" value="1"/>
</dbReference>
<reference evidence="4" key="1">
    <citation type="submission" date="2017-02" db="UniProtKB">
        <authorList>
            <consortium name="WormBaseParasite"/>
        </authorList>
    </citation>
    <scope>IDENTIFICATION</scope>
</reference>
<dbReference type="GO" id="GO:0004674">
    <property type="term" value="F:protein serine/threonine kinase activity"/>
    <property type="evidence" value="ECO:0007669"/>
    <property type="project" value="UniProtKB-EC"/>
</dbReference>
<dbReference type="SUPFAM" id="SSF56112">
    <property type="entry name" value="Protein kinase-like (PK-like)"/>
    <property type="match status" value="1"/>
</dbReference>
<dbReference type="PROSITE" id="PS00108">
    <property type="entry name" value="PROTEIN_KINASE_ST"/>
    <property type="match status" value="1"/>
</dbReference>
<dbReference type="AlphaFoldDB" id="A0A0N5C7U9"/>
<evidence type="ECO:0000313" key="3">
    <source>
        <dbReference type="Proteomes" id="UP000046392"/>
    </source>
</evidence>
<sequence>MNINLQLPFIIDSETVITDILKKGGFATIYKGTRKNKIVAVKAECMYNESSTNEIKHMALFVDSTISALPSFFSCVLNVEKEIRFITMEYYDTSLAEFVNKRPSKKLTFNEILLISYDILYALKFLNLFQIIHNDIKESNIMVLKDIIDSNGIKLIDYGSSLTFGQPISRSVNITPSYAGLWIHEDFVCTYRCDLFSLTVMAIKLLKDSDPWDLRGCANQQTLYLKKVEFMKSFDDIMQLNFYANEQIFFKNLFKEFKQYKNIDVPNYDILKSVIESLKESPSLDATQEIPVDVKTLCFNLGSVNLASNYVCTFTDLRNDFSASENLYNDKKNLNFFISIFNSRCKGYVVFTSDFGNNKITSKILNDSPTLEISLITAMTKILGDKNVIEKKITKFNVVVLDYLHFAFLKQNENVLFGDVAKQIAITVYVVAPQANFICENINISTILLGNGDVEVYSNYMKKLR</sequence>
<organism evidence="3 4">
    <name type="scientific">Strongyloides papillosus</name>
    <name type="common">Intestinal threadworm</name>
    <dbReference type="NCBI Taxonomy" id="174720"/>
    <lineage>
        <taxon>Eukaryota</taxon>
        <taxon>Metazoa</taxon>
        <taxon>Ecdysozoa</taxon>
        <taxon>Nematoda</taxon>
        <taxon>Chromadorea</taxon>
        <taxon>Rhabditida</taxon>
        <taxon>Tylenchina</taxon>
        <taxon>Panagrolaimomorpha</taxon>
        <taxon>Strongyloidoidea</taxon>
        <taxon>Strongyloididae</taxon>
        <taxon>Strongyloides</taxon>
    </lineage>
</organism>
<dbReference type="Gene3D" id="1.10.510.10">
    <property type="entry name" value="Transferase(Phosphotransferase) domain 1"/>
    <property type="match status" value="1"/>
</dbReference>
<protein>
    <recommendedName>
        <fullName evidence="1">non-specific serine/threonine protein kinase</fullName>
        <ecNumber evidence="1">2.7.11.1</ecNumber>
    </recommendedName>
</protein>
<evidence type="ECO:0000259" key="2">
    <source>
        <dbReference type="PROSITE" id="PS50011"/>
    </source>
</evidence>